<dbReference type="PRINTS" id="PR00038">
    <property type="entry name" value="HTHLUXR"/>
</dbReference>
<protein>
    <recommendedName>
        <fullName evidence="2">HTH luxR-type domain-containing protein</fullName>
    </recommendedName>
</protein>
<dbReference type="GO" id="GO:0016887">
    <property type="term" value="F:ATP hydrolysis activity"/>
    <property type="evidence" value="ECO:0007669"/>
    <property type="project" value="InterPro"/>
</dbReference>
<dbReference type="InterPro" id="IPR019734">
    <property type="entry name" value="TPR_rpt"/>
</dbReference>
<dbReference type="GO" id="GO:0003677">
    <property type="term" value="F:DNA binding"/>
    <property type="evidence" value="ECO:0007669"/>
    <property type="project" value="InterPro"/>
</dbReference>
<dbReference type="Pfam" id="PF13401">
    <property type="entry name" value="AAA_22"/>
    <property type="match status" value="1"/>
</dbReference>
<dbReference type="SMART" id="SM00421">
    <property type="entry name" value="HTH_LUXR"/>
    <property type="match status" value="1"/>
</dbReference>
<dbReference type="PANTHER" id="PTHR47691:SF3">
    <property type="entry name" value="HTH-TYPE TRANSCRIPTIONAL REGULATOR RV0890C-RELATED"/>
    <property type="match status" value="1"/>
</dbReference>
<dbReference type="Gene3D" id="1.25.40.10">
    <property type="entry name" value="Tetratricopeptide repeat domain"/>
    <property type="match status" value="2"/>
</dbReference>
<gene>
    <name evidence="3" type="ORF">AVDCRST_MAG77-4786</name>
</gene>
<feature type="region of interest" description="Disordered" evidence="1">
    <location>
        <begin position="815"/>
        <end position="866"/>
    </location>
</feature>
<evidence type="ECO:0000259" key="2">
    <source>
        <dbReference type="PROSITE" id="PS50043"/>
    </source>
</evidence>
<dbReference type="Pfam" id="PF25872">
    <property type="entry name" value="HTH_77"/>
    <property type="match status" value="1"/>
</dbReference>
<dbReference type="CDD" id="cd06170">
    <property type="entry name" value="LuxR_C_like"/>
    <property type="match status" value="1"/>
</dbReference>
<dbReference type="PRINTS" id="PR00364">
    <property type="entry name" value="DISEASERSIST"/>
</dbReference>
<dbReference type="SUPFAM" id="SSF46894">
    <property type="entry name" value="C-terminal effector domain of the bipartite response regulators"/>
    <property type="match status" value="1"/>
</dbReference>
<dbReference type="SMART" id="SM00028">
    <property type="entry name" value="TPR"/>
    <property type="match status" value="6"/>
</dbReference>
<evidence type="ECO:0000313" key="3">
    <source>
        <dbReference type="EMBL" id="CAA9286378.1"/>
    </source>
</evidence>
<dbReference type="SUPFAM" id="SSF52540">
    <property type="entry name" value="P-loop containing nucleoside triphosphate hydrolases"/>
    <property type="match status" value="1"/>
</dbReference>
<dbReference type="InterPro" id="IPR000792">
    <property type="entry name" value="Tscrpt_reg_LuxR_C"/>
</dbReference>
<dbReference type="InterPro" id="IPR027417">
    <property type="entry name" value="P-loop_NTPase"/>
</dbReference>
<feature type="domain" description="HTH luxR-type" evidence="2">
    <location>
        <begin position="859"/>
        <end position="924"/>
    </location>
</feature>
<dbReference type="EMBL" id="CADCTC010000228">
    <property type="protein sequence ID" value="CAA9286378.1"/>
    <property type="molecule type" value="Genomic_DNA"/>
</dbReference>
<feature type="compositionally biased region" description="Low complexity" evidence="1">
    <location>
        <begin position="835"/>
        <end position="856"/>
    </location>
</feature>
<dbReference type="Gene3D" id="3.40.50.300">
    <property type="entry name" value="P-loop containing nucleotide triphosphate hydrolases"/>
    <property type="match status" value="1"/>
</dbReference>
<dbReference type="PROSITE" id="PS00622">
    <property type="entry name" value="HTH_LUXR_1"/>
    <property type="match status" value="1"/>
</dbReference>
<dbReference type="InterPro" id="IPR058852">
    <property type="entry name" value="HTH_77"/>
</dbReference>
<dbReference type="Pfam" id="PF00196">
    <property type="entry name" value="GerE"/>
    <property type="match status" value="1"/>
</dbReference>
<dbReference type="InterPro" id="IPR011990">
    <property type="entry name" value="TPR-like_helical_dom_sf"/>
</dbReference>
<proteinExistence type="predicted"/>
<dbReference type="InterPro" id="IPR036388">
    <property type="entry name" value="WH-like_DNA-bd_sf"/>
</dbReference>
<dbReference type="PROSITE" id="PS50043">
    <property type="entry name" value="HTH_LUXR_2"/>
    <property type="match status" value="1"/>
</dbReference>
<name>A0A6J4JSV2_9CHLR</name>
<evidence type="ECO:0000256" key="1">
    <source>
        <dbReference type="SAM" id="MobiDB-lite"/>
    </source>
</evidence>
<dbReference type="PANTHER" id="PTHR47691">
    <property type="entry name" value="REGULATOR-RELATED"/>
    <property type="match status" value="1"/>
</dbReference>
<dbReference type="InterPro" id="IPR049945">
    <property type="entry name" value="AAA_22"/>
</dbReference>
<dbReference type="Pfam" id="PF13424">
    <property type="entry name" value="TPR_12"/>
    <property type="match status" value="2"/>
</dbReference>
<dbReference type="AlphaFoldDB" id="A0A6J4JSV2"/>
<dbReference type="GO" id="GO:0006355">
    <property type="term" value="P:regulation of DNA-templated transcription"/>
    <property type="evidence" value="ECO:0007669"/>
    <property type="project" value="InterPro"/>
</dbReference>
<dbReference type="SUPFAM" id="SSF48452">
    <property type="entry name" value="TPR-like"/>
    <property type="match status" value="2"/>
</dbReference>
<dbReference type="InterPro" id="IPR016032">
    <property type="entry name" value="Sig_transdc_resp-reg_C-effctor"/>
</dbReference>
<organism evidence="3">
    <name type="scientific">uncultured Chloroflexota bacterium</name>
    <dbReference type="NCBI Taxonomy" id="166587"/>
    <lineage>
        <taxon>Bacteria</taxon>
        <taxon>Bacillati</taxon>
        <taxon>Chloroflexota</taxon>
        <taxon>environmental samples</taxon>
    </lineage>
</organism>
<reference evidence="3" key="1">
    <citation type="submission" date="2020-02" db="EMBL/GenBank/DDBJ databases">
        <authorList>
            <person name="Meier V. D."/>
        </authorList>
    </citation>
    <scope>NUCLEOTIDE SEQUENCE</scope>
    <source>
        <strain evidence="3">AVDCRST_MAG77</strain>
    </source>
</reference>
<accession>A0A6J4JSV2</accession>
<dbReference type="Gene3D" id="1.10.10.10">
    <property type="entry name" value="Winged helix-like DNA-binding domain superfamily/Winged helix DNA-binding domain"/>
    <property type="match status" value="1"/>
</dbReference>
<sequence>MQALLANAVVRQVTVTGPGGTGKTRLALHLAAEVLDAFPDGTYFVELAAVHEAALVPWAIAAALGVTESPGMPLLEGLKRQIAQRRLLLVMDNFEHVLDAASTVGALLAACPRLKVLATSREALRISGEREFPLAPLGLPVLAAPAAAGQGGGPHSGPGQEAPVPETLGLCDSVVLFVERALAVRPDFALTAETAPLVAETCIRLDGLPLAIELAVARLKVLTLPELNRRLAEGPLGLLTGGARDLPARQRTLRAAIAWSYALLDPGEQALHRRLAVFAGGATLESVEAVCNAAGTLPVPPVLPALQIDVLDGLSALVEKSLVQQREYAGGRSRYAMLQTIRDYALEQLEATGEAGALRQRHLEHFLALARARPTAGDAYPAWYARLEEEADNLRAALGWAHAQGGPVGALGLALAGALADYWRHRSRLQEGRRWLTAALESGRAAPPDVRMWALHGAGLLAHLQGDNTAARAWWEEGLTLARAAGDRQAMAWLLNGLAGAARSQGDYAAARAHWGESLALCQEIGIATGCAHALTGLAAVAHRLGELDDAIARYEESLAILRAARLDLDTALVLRDLGAVALARGDLALAQARWEEALNLSLRADYREGAAAALLRLGHLRVLRGQDAAAGRKMIEEGLAMHTAAGNRWEMATGFAFLGAASLAAGDLALARALFERSLALCRELGRQSGTARALAGLGHVALEEGALPHAAASLKEALTIRRASGDRVGLAEALEGLACLAATQGGAADALRLVGAAAGLRDALRARPTPPATERVRRALAAVGQQNGHASELERAGREMSLEEACEAALALPDGAGAADTPGRDGAARRRAGAPNGASQAPASTPGAAAGARGEPVWPAAPHLTPREREVALLLARGHSSREIAAELVVAEKTVATHVDRILGKLGVQRRGQVAAWVAEHVTGPVRQAASA</sequence>